<organism evidence="1">
    <name type="scientific">Anguilla anguilla</name>
    <name type="common">European freshwater eel</name>
    <name type="synonym">Muraena anguilla</name>
    <dbReference type="NCBI Taxonomy" id="7936"/>
    <lineage>
        <taxon>Eukaryota</taxon>
        <taxon>Metazoa</taxon>
        <taxon>Chordata</taxon>
        <taxon>Craniata</taxon>
        <taxon>Vertebrata</taxon>
        <taxon>Euteleostomi</taxon>
        <taxon>Actinopterygii</taxon>
        <taxon>Neopterygii</taxon>
        <taxon>Teleostei</taxon>
        <taxon>Anguilliformes</taxon>
        <taxon>Anguillidae</taxon>
        <taxon>Anguilla</taxon>
    </lineage>
</organism>
<dbReference type="AlphaFoldDB" id="A0A0E9R060"/>
<reference evidence="1" key="1">
    <citation type="submission" date="2014-11" db="EMBL/GenBank/DDBJ databases">
        <authorList>
            <person name="Amaro Gonzalez C."/>
        </authorList>
    </citation>
    <scope>NUCLEOTIDE SEQUENCE</scope>
</reference>
<dbReference type="EMBL" id="GBXM01086088">
    <property type="protein sequence ID" value="JAH22489.1"/>
    <property type="molecule type" value="Transcribed_RNA"/>
</dbReference>
<reference evidence="1" key="2">
    <citation type="journal article" date="2015" name="Fish Shellfish Immunol.">
        <title>Early steps in the European eel (Anguilla anguilla)-Vibrio vulnificus interaction in the gills: Role of the RtxA13 toxin.</title>
        <authorList>
            <person name="Callol A."/>
            <person name="Pajuelo D."/>
            <person name="Ebbesson L."/>
            <person name="Teles M."/>
            <person name="MacKenzie S."/>
            <person name="Amaro C."/>
        </authorList>
    </citation>
    <scope>NUCLEOTIDE SEQUENCE</scope>
</reference>
<accession>A0A0E9R060</accession>
<name>A0A0E9R060_ANGAN</name>
<evidence type="ECO:0000313" key="1">
    <source>
        <dbReference type="EMBL" id="JAH22489.1"/>
    </source>
</evidence>
<protein>
    <submittedName>
        <fullName evidence="1">Uncharacterized protein</fullName>
    </submittedName>
</protein>
<sequence>MYCQHATCSFAIRKQAANSEPCPLRPCGCRCKGDCITSLLSKGNIGNIRIRNILLRMKESWFKTDF</sequence>
<proteinExistence type="predicted"/>